<reference evidence="3" key="1">
    <citation type="submission" date="2017-08" db="EMBL/GenBank/DDBJ databases">
        <authorList>
            <person name="Varghese N."/>
            <person name="Submissions S."/>
        </authorList>
    </citation>
    <scope>NUCLEOTIDE SEQUENCE [LARGE SCALE GENOMIC DNA]</scope>
    <source>
        <strain evidence="3">KCTC 23107</strain>
    </source>
</reference>
<keyword evidence="2" id="KW-0255">Endonuclease</keyword>
<dbReference type="EMBL" id="OCPC01000001">
    <property type="protein sequence ID" value="SOE10523.1"/>
    <property type="molecule type" value="Genomic_DNA"/>
</dbReference>
<accession>A0A286HRR8</accession>
<evidence type="ECO:0000259" key="1">
    <source>
        <dbReference type="Pfam" id="PF13391"/>
    </source>
</evidence>
<dbReference type="Pfam" id="PF13391">
    <property type="entry name" value="HNH_2"/>
    <property type="match status" value="1"/>
</dbReference>
<evidence type="ECO:0000313" key="2">
    <source>
        <dbReference type="EMBL" id="SOE10523.1"/>
    </source>
</evidence>
<proteinExistence type="predicted"/>
<protein>
    <submittedName>
        <fullName evidence="2">Putative restriction endonuclease</fullName>
    </submittedName>
</protein>
<name>A0A286HRR8_9HYPH</name>
<dbReference type="InterPro" id="IPR003615">
    <property type="entry name" value="HNH_nuc"/>
</dbReference>
<feature type="domain" description="HNH nuclease" evidence="1">
    <location>
        <begin position="201"/>
        <end position="253"/>
    </location>
</feature>
<dbReference type="Proteomes" id="UP000219465">
    <property type="component" value="Unassembled WGS sequence"/>
</dbReference>
<organism evidence="2 3">
    <name type="scientific">Hoeflea halophila</name>
    <dbReference type="NCBI Taxonomy" id="714899"/>
    <lineage>
        <taxon>Bacteria</taxon>
        <taxon>Pseudomonadati</taxon>
        <taxon>Pseudomonadota</taxon>
        <taxon>Alphaproteobacteria</taxon>
        <taxon>Hyphomicrobiales</taxon>
        <taxon>Rhizobiaceae</taxon>
        <taxon>Hoeflea</taxon>
    </lineage>
</organism>
<sequence>MKAVFYHKPDSRYDDVTGQRYHFPHIYLSRVQRVVDDWMVYYGPLPHRYGRYYSGIARVAQVRADPSTEKHFYADLVDFIDFDRPVEYKENSGYEKRLVQPDGTINNGYKVQAVRELIEQEFASIVQAGLSEVDEWPDRIDPREDEDTKDSQLLRDGFEDQPQAALLGEAYERPIVEQLLKRKWRDSKFKQHIRIAYDRTCAFTGLRLINGKGRPEVEAAHIRPVDKGGNDWVRNGIALSGTVHWMFDRGLLSMDDDFTILRSRHLNSDVGHLLNKDLKAKVPTDLRLQPHPEYMGWHRRNVFKA</sequence>
<dbReference type="OrthoDB" id="7181882at2"/>
<dbReference type="GO" id="GO:0004519">
    <property type="term" value="F:endonuclease activity"/>
    <property type="evidence" value="ECO:0007669"/>
    <property type="project" value="UniProtKB-KW"/>
</dbReference>
<dbReference type="RefSeq" id="WP_097105224.1">
    <property type="nucleotide sequence ID" value="NZ_OCPC01000001.1"/>
</dbReference>
<keyword evidence="2" id="KW-0540">Nuclease</keyword>
<evidence type="ECO:0000313" key="3">
    <source>
        <dbReference type="Proteomes" id="UP000219465"/>
    </source>
</evidence>
<dbReference type="AlphaFoldDB" id="A0A286HRR8"/>
<keyword evidence="3" id="KW-1185">Reference proteome</keyword>
<gene>
    <name evidence="2" type="ORF">SAMN05877838_0780</name>
</gene>
<keyword evidence="2" id="KW-0378">Hydrolase</keyword>